<evidence type="ECO:0000313" key="3">
    <source>
        <dbReference type="Proteomes" id="UP001600888"/>
    </source>
</evidence>
<accession>A0ABR4DVA1</accession>
<reference evidence="2 3" key="1">
    <citation type="submission" date="2024-03" db="EMBL/GenBank/DDBJ databases">
        <title>A high-quality draft genome sequence of Diaporthe vaccinii, a causative agent of upright dieback and viscid rot disease in cranberry plants.</title>
        <authorList>
            <person name="Sarrasin M."/>
            <person name="Lang B.F."/>
            <person name="Burger G."/>
        </authorList>
    </citation>
    <scope>NUCLEOTIDE SEQUENCE [LARGE SCALE GENOMIC DNA]</scope>
    <source>
        <strain evidence="2 3">IS7</strain>
    </source>
</reference>
<feature type="region of interest" description="Disordered" evidence="1">
    <location>
        <begin position="42"/>
        <end position="106"/>
    </location>
</feature>
<evidence type="ECO:0000256" key="1">
    <source>
        <dbReference type="SAM" id="MobiDB-lite"/>
    </source>
</evidence>
<evidence type="ECO:0000313" key="2">
    <source>
        <dbReference type="EMBL" id="KAL2274297.1"/>
    </source>
</evidence>
<feature type="compositionally biased region" description="Polar residues" evidence="1">
    <location>
        <begin position="600"/>
        <end position="611"/>
    </location>
</feature>
<protein>
    <submittedName>
        <fullName evidence="2">Uncharacterized protein</fullName>
    </submittedName>
</protein>
<feature type="compositionally biased region" description="Basic and acidic residues" evidence="1">
    <location>
        <begin position="545"/>
        <end position="560"/>
    </location>
</feature>
<keyword evidence="3" id="KW-1185">Reference proteome</keyword>
<feature type="compositionally biased region" description="Acidic residues" evidence="1">
    <location>
        <begin position="581"/>
        <end position="591"/>
    </location>
</feature>
<dbReference type="Proteomes" id="UP001600888">
    <property type="component" value="Unassembled WGS sequence"/>
</dbReference>
<sequence>MAANNGNHAVDQTSTMLGQIDGAAVAPSRSERDMRALRRGMGIPVPISPDQDFPTPGRPLSKRRMGSDPEFDEYSSSDPYATTDDEYDVSNKHRVAGPSNTAGRASTGRVHNMVLLQDSKFSADRTDMRLWHELRYVRSLWSREDDDKLRQDCAAITDGDDIQSTSNAVLWTASFDRYGVPLSDIFTYGIRPHPSNLRFARKKLLSPQFCDHLTSVMVHPIFQGDAALLRYVLQLIVRMRVGMHVPPMGTMPDMDNATLRQVDLLADTLLLEEDTPEERLLVHADAYLIISQKQGARFHPDIVMLEDLLIVHFSNEGYEHTAPRDDAPYSRSLFYLQLWDLHFLLNVLNGLSFRTSYLPVDRYKAMWITDTPKIQEYIAKKLDGLVQQWFLSDERNYRIRQNLKQETRGKRLYDIPEEDFNPSYARSQYVTHKMRAVLEGEYLEALCPPRPLETHCAQSPVTTSSAAESPVIQSPIAQSSIAQDLVTESPVTKFDVTRSSVDSEEEPGSGSEEVQLPVNLTSSPRDIPIRSVEENNRAGTADSALDDRQTSPEAEVKLEAENSLDDENEGKSGGDDRAYDGDADDSEDDDDQVRSRRRTSLVSIQSMTSSQNEDDPHENPYSPDKGGFARRGLPPSDPK</sequence>
<proteinExistence type="predicted"/>
<gene>
    <name evidence="2" type="ORF">FJTKL_03289</name>
</gene>
<feature type="compositionally biased region" description="Basic and acidic residues" evidence="1">
    <location>
        <begin position="569"/>
        <end position="580"/>
    </location>
</feature>
<organism evidence="2 3">
    <name type="scientific">Diaporthe vaccinii</name>
    <dbReference type="NCBI Taxonomy" id="105482"/>
    <lineage>
        <taxon>Eukaryota</taxon>
        <taxon>Fungi</taxon>
        <taxon>Dikarya</taxon>
        <taxon>Ascomycota</taxon>
        <taxon>Pezizomycotina</taxon>
        <taxon>Sordariomycetes</taxon>
        <taxon>Sordariomycetidae</taxon>
        <taxon>Diaporthales</taxon>
        <taxon>Diaporthaceae</taxon>
        <taxon>Diaporthe</taxon>
        <taxon>Diaporthe eres species complex</taxon>
    </lineage>
</organism>
<dbReference type="EMBL" id="JBAWTH010000159">
    <property type="protein sequence ID" value="KAL2274297.1"/>
    <property type="molecule type" value="Genomic_DNA"/>
</dbReference>
<comment type="caution">
    <text evidence="2">The sequence shown here is derived from an EMBL/GenBank/DDBJ whole genome shotgun (WGS) entry which is preliminary data.</text>
</comment>
<name>A0ABR4DVA1_9PEZI</name>
<feature type="region of interest" description="Disordered" evidence="1">
    <location>
        <begin position="496"/>
        <end position="639"/>
    </location>
</feature>
<feature type="compositionally biased region" description="Basic and acidic residues" evidence="1">
    <location>
        <begin position="527"/>
        <end position="536"/>
    </location>
</feature>